<evidence type="ECO:0000313" key="3">
    <source>
        <dbReference type="Proteomes" id="UP000055035"/>
    </source>
</evidence>
<keyword evidence="3" id="KW-1185">Reference proteome</keyword>
<dbReference type="STRING" id="456.Ljor_2174"/>
<proteinExistence type="predicted"/>
<dbReference type="Proteomes" id="UP000055035">
    <property type="component" value="Unassembled WGS sequence"/>
</dbReference>
<dbReference type="PROSITE" id="PS50096">
    <property type="entry name" value="IQ"/>
    <property type="match status" value="1"/>
</dbReference>
<protein>
    <submittedName>
        <fullName evidence="2">Uncharacterized protein</fullName>
    </submittedName>
</protein>
<evidence type="ECO:0000313" key="2">
    <source>
        <dbReference type="EMBL" id="KTD17868.1"/>
    </source>
</evidence>
<dbReference type="AlphaFoldDB" id="A0A0W0VCK1"/>
<gene>
    <name evidence="2" type="ORF">Ljor_2174</name>
</gene>
<evidence type="ECO:0000256" key="1">
    <source>
        <dbReference type="SAM" id="MobiDB-lite"/>
    </source>
</evidence>
<reference evidence="2 3" key="1">
    <citation type="submission" date="2015-11" db="EMBL/GenBank/DDBJ databases">
        <title>Genomic analysis of 38 Legionella species identifies large and diverse effector repertoires.</title>
        <authorList>
            <person name="Burstein D."/>
            <person name="Amaro F."/>
            <person name="Zusman T."/>
            <person name="Lifshitz Z."/>
            <person name="Cohen O."/>
            <person name="Gilbert J.A."/>
            <person name="Pupko T."/>
            <person name="Shuman H.A."/>
            <person name="Segal G."/>
        </authorList>
    </citation>
    <scope>NUCLEOTIDE SEQUENCE [LARGE SCALE GENOMIC DNA]</scope>
    <source>
        <strain evidence="2 3">BL-540</strain>
    </source>
</reference>
<feature type="region of interest" description="Disordered" evidence="1">
    <location>
        <begin position="334"/>
        <end position="361"/>
    </location>
</feature>
<accession>A0A0W0VCK1</accession>
<dbReference type="EMBL" id="LNYJ01000011">
    <property type="protein sequence ID" value="KTD17868.1"/>
    <property type="molecule type" value="Genomic_DNA"/>
</dbReference>
<sequence length="361" mass="41359">MVYIKNKQKDYFYIHETQLDRCLMKENTGTTTEDSMSQDGSVGVEMVSANDTVSTENAQLNSVIKVQSLIRKYLTQKRYRFNQSPKDQMTEYMAFLLGNDPNIEGLNHHAPKEGGVALVATSAFRAIKIACELSVKDRSVTPRIFIVDNSQKVHDAWTSLKKSAEQSSAPEFFEQLSQYLIQEENKGYRAFKKYSCECADSQTHPPQDPFKFWGELIDLYTYDYLQKLIANTICIKQSFADAASFIKIKNHIQDLSIKNTFVYASNILCDIYWTALQYRPLVNVILENIELLEPKLAIHTDICRKHWEPKRFFLIDNQAPAHVRQILKLGKPSASVQPPLNNAQPDSQEEGNQLTRSNLEQ</sequence>
<comment type="caution">
    <text evidence="2">The sequence shown here is derived from an EMBL/GenBank/DDBJ whole genome shotgun (WGS) entry which is preliminary data.</text>
</comment>
<dbReference type="PATRIC" id="fig|456.5.peg.2330"/>
<organism evidence="2 3">
    <name type="scientific">Legionella jordanis</name>
    <dbReference type="NCBI Taxonomy" id="456"/>
    <lineage>
        <taxon>Bacteria</taxon>
        <taxon>Pseudomonadati</taxon>
        <taxon>Pseudomonadota</taxon>
        <taxon>Gammaproteobacteria</taxon>
        <taxon>Legionellales</taxon>
        <taxon>Legionellaceae</taxon>
        <taxon>Legionella</taxon>
    </lineage>
</organism>
<name>A0A0W0VCK1_9GAMM</name>